<keyword evidence="4" id="KW-1185">Reference proteome</keyword>
<evidence type="ECO:0000259" key="2">
    <source>
        <dbReference type="Pfam" id="PF00582"/>
    </source>
</evidence>
<dbReference type="EMBL" id="JBEZUR010000013">
    <property type="protein sequence ID" value="MEU3554875.1"/>
    <property type="molecule type" value="Genomic_DNA"/>
</dbReference>
<evidence type="ECO:0000256" key="1">
    <source>
        <dbReference type="ARBA" id="ARBA00008791"/>
    </source>
</evidence>
<accession>A0ABV2YGL7</accession>
<dbReference type="RefSeq" id="WP_108952487.1">
    <property type="nucleotide sequence ID" value="NZ_BEVZ01000002.1"/>
</dbReference>
<name>A0ABV2YGL7_9ACTN</name>
<dbReference type="Pfam" id="PF00582">
    <property type="entry name" value="Usp"/>
    <property type="match status" value="2"/>
</dbReference>
<dbReference type="InterPro" id="IPR006016">
    <property type="entry name" value="UspA"/>
</dbReference>
<sequence length="287" mass="30126">MDETAERSEIVVGVDPARDVRLPVYWAVDEAERRRAGLRLVVAVPPPHDTQHVDDGPRFQAQAVAGRNALASAADLVRERSPGTRVATALLEGRPAQVMAGLSRNAVMVVLGSRRLRRTEEFLGAGSLVVPVTAQAGCPVAVVGDAEHATQAAPYLVVGVDGSESSRAALAFAAEEARLRGCALRTVAVWQPPVFTRHPDPAALQQAESRLLGELTAPLTELLPDLSLTHEVTSGSPVEVLAGAAEHALAVVVGRRGHGGYSGMRVGSVVHGLLHRAHCPVITVPAT</sequence>
<comment type="similarity">
    <text evidence="1">Belongs to the universal stress protein A family.</text>
</comment>
<dbReference type="InterPro" id="IPR006015">
    <property type="entry name" value="Universal_stress_UspA"/>
</dbReference>
<evidence type="ECO:0000313" key="4">
    <source>
        <dbReference type="Proteomes" id="UP001550850"/>
    </source>
</evidence>
<comment type="caution">
    <text evidence="3">The sequence shown here is derived from an EMBL/GenBank/DDBJ whole genome shotgun (WGS) entry which is preliminary data.</text>
</comment>
<organism evidence="3 4">
    <name type="scientific">Streptomyces fragilis</name>
    <dbReference type="NCBI Taxonomy" id="67301"/>
    <lineage>
        <taxon>Bacteria</taxon>
        <taxon>Bacillati</taxon>
        <taxon>Actinomycetota</taxon>
        <taxon>Actinomycetes</taxon>
        <taxon>Kitasatosporales</taxon>
        <taxon>Streptomycetaceae</taxon>
        <taxon>Streptomyces</taxon>
    </lineage>
</organism>
<proteinExistence type="inferred from homology"/>
<protein>
    <submittedName>
        <fullName evidence="3">Universal stress protein</fullName>
    </submittedName>
</protein>
<dbReference type="PRINTS" id="PR01438">
    <property type="entry name" value="UNVRSLSTRESS"/>
</dbReference>
<dbReference type="Proteomes" id="UP001550850">
    <property type="component" value="Unassembled WGS sequence"/>
</dbReference>
<reference evidence="3 4" key="1">
    <citation type="submission" date="2024-06" db="EMBL/GenBank/DDBJ databases">
        <title>The Natural Products Discovery Center: Release of the First 8490 Sequenced Strains for Exploring Actinobacteria Biosynthetic Diversity.</title>
        <authorList>
            <person name="Kalkreuter E."/>
            <person name="Kautsar S.A."/>
            <person name="Yang D."/>
            <person name="Bader C.D."/>
            <person name="Teijaro C.N."/>
            <person name="Fluegel L."/>
            <person name="Davis C.M."/>
            <person name="Simpson J.R."/>
            <person name="Lauterbach L."/>
            <person name="Steele A.D."/>
            <person name="Gui C."/>
            <person name="Meng S."/>
            <person name="Li G."/>
            <person name="Viehrig K."/>
            <person name="Ye F."/>
            <person name="Su P."/>
            <person name="Kiefer A.F."/>
            <person name="Nichols A."/>
            <person name="Cepeda A.J."/>
            <person name="Yan W."/>
            <person name="Fan B."/>
            <person name="Jiang Y."/>
            <person name="Adhikari A."/>
            <person name="Zheng C.-J."/>
            <person name="Schuster L."/>
            <person name="Cowan T.M."/>
            <person name="Smanski M.J."/>
            <person name="Chevrette M.G."/>
            <person name="De Carvalho L.P.S."/>
            <person name="Shen B."/>
        </authorList>
    </citation>
    <scope>NUCLEOTIDE SEQUENCE [LARGE SCALE GENOMIC DNA]</scope>
    <source>
        <strain evidence="3 4">NPDC038104</strain>
    </source>
</reference>
<feature type="domain" description="UspA" evidence="2">
    <location>
        <begin position="157"/>
        <end position="285"/>
    </location>
</feature>
<dbReference type="PANTHER" id="PTHR46268">
    <property type="entry name" value="STRESS RESPONSE PROTEIN NHAX"/>
    <property type="match status" value="1"/>
</dbReference>
<gene>
    <name evidence="3" type="ORF">AB0E65_11740</name>
</gene>
<feature type="domain" description="UspA" evidence="2">
    <location>
        <begin position="9"/>
        <end position="143"/>
    </location>
</feature>
<dbReference type="InterPro" id="IPR014729">
    <property type="entry name" value="Rossmann-like_a/b/a_fold"/>
</dbReference>
<evidence type="ECO:0000313" key="3">
    <source>
        <dbReference type="EMBL" id="MEU3554875.1"/>
    </source>
</evidence>
<dbReference type="PANTHER" id="PTHR46268:SF6">
    <property type="entry name" value="UNIVERSAL STRESS PROTEIN UP12"/>
    <property type="match status" value="1"/>
</dbReference>
<dbReference type="SUPFAM" id="SSF52402">
    <property type="entry name" value="Adenine nucleotide alpha hydrolases-like"/>
    <property type="match status" value="2"/>
</dbReference>
<dbReference type="Gene3D" id="3.40.50.620">
    <property type="entry name" value="HUPs"/>
    <property type="match status" value="2"/>
</dbReference>